<dbReference type="AlphaFoldDB" id="A0A1I4HL18"/>
<protein>
    <submittedName>
        <fullName evidence="2">Uncharacterized protein</fullName>
    </submittedName>
</protein>
<evidence type="ECO:0000313" key="3">
    <source>
        <dbReference type="Proteomes" id="UP000199470"/>
    </source>
</evidence>
<feature type="compositionally biased region" description="Pro residues" evidence="1">
    <location>
        <begin position="9"/>
        <end position="22"/>
    </location>
</feature>
<dbReference type="Proteomes" id="UP000199470">
    <property type="component" value="Unassembled WGS sequence"/>
</dbReference>
<feature type="region of interest" description="Disordered" evidence="1">
    <location>
        <begin position="1"/>
        <end position="29"/>
    </location>
</feature>
<organism evidence="2 3">
    <name type="scientific">Rugamonas rubra</name>
    <dbReference type="NCBI Taxonomy" id="758825"/>
    <lineage>
        <taxon>Bacteria</taxon>
        <taxon>Pseudomonadati</taxon>
        <taxon>Pseudomonadota</taxon>
        <taxon>Betaproteobacteria</taxon>
        <taxon>Burkholderiales</taxon>
        <taxon>Oxalobacteraceae</taxon>
        <taxon>Telluria group</taxon>
        <taxon>Rugamonas</taxon>
    </lineage>
</organism>
<dbReference type="OrthoDB" id="8778478at2"/>
<proteinExistence type="predicted"/>
<name>A0A1I4HL18_9BURK</name>
<keyword evidence="3" id="KW-1185">Reference proteome</keyword>
<dbReference type="EMBL" id="FOTW01000004">
    <property type="protein sequence ID" value="SFL42882.1"/>
    <property type="molecule type" value="Genomic_DNA"/>
</dbReference>
<accession>A0A1I4HL18</accession>
<sequence>MTALINPPAGAPATPPARPSAQPPAIAGADGPAWRQLRQWQQDGKELAFVYSRSLGGLMQTGRGRLARLSAEALAIEAGLCKMFVVLTGAGYEAGPQLFFTPDLLGRFNVEGVAVRLANHDWLFLSAEAVPAHLTIGNT</sequence>
<evidence type="ECO:0000313" key="2">
    <source>
        <dbReference type="EMBL" id="SFL42882.1"/>
    </source>
</evidence>
<evidence type="ECO:0000256" key="1">
    <source>
        <dbReference type="SAM" id="MobiDB-lite"/>
    </source>
</evidence>
<gene>
    <name evidence="2" type="ORF">SAMN02982985_00076</name>
</gene>
<dbReference type="RefSeq" id="WP_093382105.1">
    <property type="nucleotide sequence ID" value="NZ_FOTW01000004.1"/>
</dbReference>
<reference evidence="2 3" key="1">
    <citation type="submission" date="2016-10" db="EMBL/GenBank/DDBJ databases">
        <authorList>
            <person name="de Groot N.N."/>
        </authorList>
    </citation>
    <scope>NUCLEOTIDE SEQUENCE [LARGE SCALE GENOMIC DNA]</scope>
    <source>
        <strain evidence="2 3">ATCC 43154</strain>
    </source>
</reference>